<name>A0A4Q5KJ89_9GAMM</name>
<comment type="caution">
    <text evidence="2">The sequence shown here is derived from an EMBL/GenBank/DDBJ whole genome shotgun (WGS) entry which is preliminary data.</text>
</comment>
<feature type="chain" id="PRO_5020373680" description="WD40 repeat domain-containing protein" evidence="1">
    <location>
        <begin position="18"/>
        <end position="222"/>
    </location>
</feature>
<dbReference type="OrthoDB" id="5901959at2"/>
<sequence length="222" mass="26072">MKTIILFFILFSVTSFASNESMTIEERRSLTYFSNPFLIGDWYFFKPAHVENDYDVLHISLSSNNKFRIEMIEMASNTAEEWEGSFEISQDSIRFEGNEDESQIYHYQVSHNRLYLNGVEFFKVVPERIIGSWNSELVSGEDIMVSNVKSLNLKLRSDFIFSLEVISHTGKSNHHIGYYYFENNDLVLLYEEGEQESTFHITEDLLEIKNEQFGMYALLVRQ</sequence>
<protein>
    <recommendedName>
        <fullName evidence="4">WD40 repeat domain-containing protein</fullName>
    </recommendedName>
</protein>
<feature type="signal peptide" evidence="1">
    <location>
        <begin position="1"/>
        <end position="17"/>
    </location>
</feature>
<organism evidence="2 3">
    <name type="scientific">Aliivibrio finisterrensis</name>
    <dbReference type="NCBI Taxonomy" id="511998"/>
    <lineage>
        <taxon>Bacteria</taxon>
        <taxon>Pseudomonadati</taxon>
        <taxon>Pseudomonadota</taxon>
        <taxon>Gammaproteobacteria</taxon>
        <taxon>Vibrionales</taxon>
        <taxon>Vibrionaceae</taxon>
        <taxon>Aliivibrio</taxon>
    </lineage>
</organism>
<dbReference type="RefSeq" id="WP_130087072.1">
    <property type="nucleotide sequence ID" value="NZ_SEZJ01000007.1"/>
</dbReference>
<proteinExistence type="predicted"/>
<reference evidence="2 3" key="1">
    <citation type="submission" date="2019-02" db="EMBL/GenBank/DDBJ databases">
        <title>Genome sequences of Aliivibrio finisterrensis strains from farmed Atlantic salmon.</title>
        <authorList>
            <person name="Bowman J.P."/>
        </authorList>
    </citation>
    <scope>NUCLEOTIDE SEQUENCE [LARGE SCALE GENOMIC DNA]</scope>
    <source>
        <strain evidence="2 3">A32</strain>
    </source>
</reference>
<evidence type="ECO:0000256" key="1">
    <source>
        <dbReference type="SAM" id="SignalP"/>
    </source>
</evidence>
<accession>A0A4Q5KJ89</accession>
<evidence type="ECO:0000313" key="2">
    <source>
        <dbReference type="EMBL" id="RYU46307.1"/>
    </source>
</evidence>
<gene>
    <name evidence="2" type="ORF">ERW49_09395</name>
</gene>
<dbReference type="EMBL" id="SEZJ01000007">
    <property type="protein sequence ID" value="RYU46307.1"/>
    <property type="molecule type" value="Genomic_DNA"/>
</dbReference>
<dbReference type="AlphaFoldDB" id="A0A4Q5KJ89"/>
<keyword evidence="1" id="KW-0732">Signal</keyword>
<dbReference type="GeneID" id="56275264"/>
<evidence type="ECO:0000313" key="3">
    <source>
        <dbReference type="Proteomes" id="UP000293465"/>
    </source>
</evidence>
<evidence type="ECO:0008006" key="4">
    <source>
        <dbReference type="Google" id="ProtNLM"/>
    </source>
</evidence>
<dbReference type="Proteomes" id="UP000293465">
    <property type="component" value="Unassembled WGS sequence"/>
</dbReference>